<accession>A0A241Q4Q1</accession>
<evidence type="ECO:0000259" key="1">
    <source>
        <dbReference type="Pfam" id="PF14279"/>
    </source>
</evidence>
<dbReference type="RefSeq" id="WP_088765552.1">
    <property type="nucleotide sequence ID" value="NZ_CP022123.1"/>
</dbReference>
<dbReference type="Proteomes" id="UP000223525">
    <property type="component" value="Unassembled WGS sequence"/>
</dbReference>
<dbReference type="Pfam" id="PF14279">
    <property type="entry name" value="HNH_5"/>
    <property type="match status" value="1"/>
</dbReference>
<proteinExistence type="predicted"/>
<evidence type="ECO:0000313" key="2">
    <source>
        <dbReference type="EMBL" id="ASG29579.1"/>
    </source>
</evidence>
<dbReference type="EMBL" id="CP022123">
    <property type="protein sequence ID" value="ASG29579.1"/>
    <property type="molecule type" value="Genomic_DNA"/>
</dbReference>
<dbReference type="InterPro" id="IPR029471">
    <property type="entry name" value="HNH_5"/>
</dbReference>
<reference evidence="2 4" key="2">
    <citation type="submission" date="2017-06" db="EMBL/GenBank/DDBJ databases">
        <title>Genome sequencing of Fusobacterium nucleatum subsp. polymorphum KCOM 1275 (=ChDC F310).</title>
        <authorList>
            <person name="Kook J.-K."/>
            <person name="Park S.-N."/>
            <person name="Lim Y.K."/>
            <person name="Roh H."/>
        </authorList>
    </citation>
    <scope>NUCLEOTIDE SEQUENCE [LARGE SCALE GENOMIC DNA]</scope>
    <source>
        <strain evidence="2 4">KCOM 1275</strain>
    </source>
</reference>
<gene>
    <name evidence="3" type="ORF">CA836_09655</name>
    <name evidence="2" type="ORF">CBG61_12330</name>
</gene>
<sequence>MENKTCIICGETKSSDLFEKDYKFPNNEVWHVCKECNEEIKKRLELKLIDFNKVEKDFKYFDDNYKIIFSYSLNYDKSKILKDSNKKCRFCGKKESEVTFKKKAHAISEMLGNRTLLSDSECDECNAFFGDKLENDLGKYLGVIRTLTQTIGKGGIPSYKTKDGKARIDYTNRGFVIQKMVDDEFLTLEENCLTFKAEREAYTPINVYKAFVKMALSLIPEDLLFNFDDTLKWLKEDSNMESKYNMDDYAYIFEKFIPGPKPHILNAIGFIRKNDEIHLPYFIFLIEFGNYSFQIMVPCIKKDFILANSKIILKPFPNIYDFLGNPFGKSTINFKNMQGKEVVRNEKFEFKLQFEKFQELEINGKSQEELFEEQGINLNKNLRPKEKK</sequence>
<dbReference type="Proteomes" id="UP000197638">
    <property type="component" value="Chromosome"/>
</dbReference>
<name>A0A241Q4Q1_FUSNP</name>
<dbReference type="EMBL" id="NIRK01000001">
    <property type="protein sequence ID" value="PHH99889.1"/>
    <property type="molecule type" value="Genomic_DNA"/>
</dbReference>
<protein>
    <recommendedName>
        <fullName evidence="1">HNH endonuclease 5 domain-containing protein</fullName>
    </recommendedName>
</protein>
<organism evidence="2 4">
    <name type="scientific">Fusobacterium nucleatum subsp. polymorphum</name>
    <name type="common">Fusobacterium polymorphum</name>
    <dbReference type="NCBI Taxonomy" id="76857"/>
    <lineage>
        <taxon>Bacteria</taxon>
        <taxon>Fusobacteriati</taxon>
        <taxon>Fusobacteriota</taxon>
        <taxon>Fusobacteriia</taxon>
        <taxon>Fusobacteriales</taxon>
        <taxon>Fusobacteriaceae</taxon>
        <taxon>Fusobacterium</taxon>
    </lineage>
</organism>
<evidence type="ECO:0000313" key="5">
    <source>
        <dbReference type="Proteomes" id="UP000223525"/>
    </source>
</evidence>
<evidence type="ECO:0000313" key="4">
    <source>
        <dbReference type="Proteomes" id="UP000197638"/>
    </source>
</evidence>
<evidence type="ECO:0000313" key="3">
    <source>
        <dbReference type="EMBL" id="PHH99889.1"/>
    </source>
</evidence>
<feature type="domain" description="HNH endonuclease 5" evidence="1">
    <location>
        <begin position="88"/>
        <end position="139"/>
    </location>
</feature>
<dbReference type="AlphaFoldDB" id="A0A241Q4Q1"/>
<reference evidence="3 5" key="1">
    <citation type="submission" date="2017-06" db="EMBL/GenBank/DDBJ databases">
        <title>Draft genome sequence of Fusobacterium nucleatum subsp. polymorphum KCOM 1248 (=ChDC F113).</title>
        <authorList>
            <person name="Kook J.-K."/>
            <person name="Park S.-N."/>
            <person name="Lim Y.K."/>
            <person name="Roh H."/>
        </authorList>
    </citation>
    <scope>NUCLEOTIDE SEQUENCE [LARGE SCALE GENOMIC DNA]</scope>
    <source>
        <strain evidence="3">KCOM 1248</strain>
        <strain evidence="5">KCOM 1248 (ChDC F113)</strain>
    </source>
</reference>